<evidence type="ECO:0000313" key="3">
    <source>
        <dbReference type="EMBL" id="KAJ5070583.1"/>
    </source>
</evidence>
<accession>A0A9Q0LFK0</accession>
<dbReference type="Proteomes" id="UP001149090">
    <property type="component" value="Unassembled WGS sequence"/>
</dbReference>
<evidence type="ECO:0000256" key="1">
    <source>
        <dbReference type="SAM" id="Phobius"/>
    </source>
</evidence>
<dbReference type="Pfam" id="PF12937">
    <property type="entry name" value="F-box-like"/>
    <property type="match status" value="1"/>
</dbReference>
<protein>
    <submittedName>
        <fullName evidence="3">F-box only protein</fullName>
    </submittedName>
</protein>
<feature type="transmembrane region" description="Helical" evidence="1">
    <location>
        <begin position="180"/>
        <end position="200"/>
    </location>
</feature>
<dbReference type="Gene3D" id="1.20.1280.50">
    <property type="match status" value="1"/>
</dbReference>
<dbReference type="AlphaFoldDB" id="A0A9Q0LFK0"/>
<dbReference type="SMART" id="SM00256">
    <property type="entry name" value="FBOX"/>
    <property type="match status" value="1"/>
</dbReference>
<organism evidence="3 4">
    <name type="scientific">Anaeramoeba ignava</name>
    <name type="common">Anaerobic marine amoeba</name>
    <dbReference type="NCBI Taxonomy" id="1746090"/>
    <lineage>
        <taxon>Eukaryota</taxon>
        <taxon>Metamonada</taxon>
        <taxon>Anaeramoebidae</taxon>
        <taxon>Anaeramoeba</taxon>
    </lineage>
</organism>
<reference evidence="3" key="1">
    <citation type="submission" date="2022-10" db="EMBL/GenBank/DDBJ databases">
        <title>Novel sulphate-reducing endosymbionts in the free-living metamonad Anaeramoeba.</title>
        <authorList>
            <person name="Jerlstrom-Hultqvist J."/>
            <person name="Cepicka I."/>
            <person name="Gallot-Lavallee L."/>
            <person name="Salas-Leiva D."/>
            <person name="Curtis B.A."/>
            <person name="Zahonova K."/>
            <person name="Pipaliya S."/>
            <person name="Dacks J."/>
            <person name="Roger A.J."/>
        </authorList>
    </citation>
    <scope>NUCLEOTIDE SEQUENCE</scope>
    <source>
        <strain evidence="3">BMAN</strain>
    </source>
</reference>
<feature type="transmembrane region" description="Helical" evidence="1">
    <location>
        <begin position="206"/>
        <end position="228"/>
    </location>
</feature>
<keyword evidence="1" id="KW-0812">Transmembrane</keyword>
<sequence length="434" mass="52592">MLSTPIIFQEIQRKVKFSQSKDKEIKQQGFNPFKLLPNEILLEIFSYLSPGELILSGFVSNRFQYISDDFILWRDLLVQHSEELDFLKVTYDQYGYNFIQKSNLSQKIEMNNSQPEETKKQKYEIVMNEFIPKIGENPKKCFENQFKKYSKALKDYKRRKKIKDLIRGFDNFFRNDFNSFFQKTTMIFIIIISIFFAVKFDHILNIPFWILIIPIFLWIFIVFAWAVFNLLTNYNSFYEVVGFSGIILCALGNLSYLFMIALRFDGFKSFPFHYLLIPFLFGSISLIVFWTIFLITYFKNEGWRTFYFRFSFLGYFLFLALGFSITHVLLVYKFEYFYNFKWFTIFLPIFLVQLIPFIEKFLLTFVFNRAFFDNWELNRFKTENILKMIINSIFFLSQLMILFRFNQILNIYWSFIFLPFFIFGISSIIFFWNI</sequence>
<evidence type="ECO:0000313" key="4">
    <source>
        <dbReference type="Proteomes" id="UP001149090"/>
    </source>
</evidence>
<feature type="transmembrane region" description="Helical" evidence="1">
    <location>
        <begin position="310"/>
        <end position="330"/>
    </location>
</feature>
<dbReference type="OrthoDB" id="3219396at2759"/>
<name>A0A9Q0LFK0_ANAIG</name>
<dbReference type="PROSITE" id="PS50181">
    <property type="entry name" value="FBOX"/>
    <property type="match status" value="1"/>
</dbReference>
<feature type="domain" description="F-box" evidence="2">
    <location>
        <begin position="30"/>
        <end position="76"/>
    </location>
</feature>
<dbReference type="InterPro" id="IPR036047">
    <property type="entry name" value="F-box-like_dom_sf"/>
</dbReference>
<keyword evidence="4" id="KW-1185">Reference proteome</keyword>
<comment type="caution">
    <text evidence="3">The sequence shown here is derived from an EMBL/GenBank/DDBJ whole genome shotgun (WGS) entry which is preliminary data.</text>
</comment>
<gene>
    <name evidence="3" type="ORF">M0811_10852</name>
</gene>
<dbReference type="OMA" id="WFTIFLP"/>
<feature type="transmembrane region" description="Helical" evidence="1">
    <location>
        <begin position="342"/>
        <end position="367"/>
    </location>
</feature>
<evidence type="ECO:0000259" key="2">
    <source>
        <dbReference type="PROSITE" id="PS50181"/>
    </source>
</evidence>
<proteinExistence type="predicted"/>
<dbReference type="InterPro" id="IPR001810">
    <property type="entry name" value="F-box_dom"/>
</dbReference>
<dbReference type="SUPFAM" id="SSF81383">
    <property type="entry name" value="F-box domain"/>
    <property type="match status" value="1"/>
</dbReference>
<feature type="transmembrane region" description="Helical" evidence="1">
    <location>
        <begin position="240"/>
        <end position="262"/>
    </location>
</feature>
<feature type="transmembrane region" description="Helical" evidence="1">
    <location>
        <begin position="274"/>
        <end position="298"/>
    </location>
</feature>
<keyword evidence="1" id="KW-0472">Membrane</keyword>
<dbReference type="EMBL" id="JAPDFW010000094">
    <property type="protein sequence ID" value="KAJ5070583.1"/>
    <property type="molecule type" value="Genomic_DNA"/>
</dbReference>
<feature type="transmembrane region" description="Helical" evidence="1">
    <location>
        <begin position="388"/>
        <end position="405"/>
    </location>
</feature>
<keyword evidence="1" id="KW-1133">Transmembrane helix</keyword>
<feature type="transmembrane region" description="Helical" evidence="1">
    <location>
        <begin position="411"/>
        <end position="432"/>
    </location>
</feature>